<feature type="compositionally biased region" description="Polar residues" evidence="5">
    <location>
        <begin position="213"/>
        <end position="232"/>
    </location>
</feature>
<keyword evidence="3" id="KW-0539">Nucleus</keyword>
<evidence type="ECO:0000256" key="5">
    <source>
        <dbReference type="SAM" id="MobiDB-lite"/>
    </source>
</evidence>
<dbReference type="OrthoDB" id="5380163at2759"/>
<feature type="compositionally biased region" description="Acidic residues" evidence="5">
    <location>
        <begin position="71"/>
        <end position="88"/>
    </location>
</feature>
<dbReference type="Pfam" id="PF08601">
    <property type="entry name" value="PAP1"/>
    <property type="match status" value="1"/>
</dbReference>
<dbReference type="PANTHER" id="PTHR40621:SF6">
    <property type="entry name" value="AP-1-LIKE TRANSCRIPTION FACTOR YAP1-RELATED"/>
    <property type="match status" value="1"/>
</dbReference>
<dbReference type="SMART" id="SM00338">
    <property type="entry name" value="BRLZ"/>
    <property type="match status" value="1"/>
</dbReference>
<dbReference type="Gene3D" id="1.20.5.170">
    <property type="match status" value="1"/>
</dbReference>
<comment type="caution">
    <text evidence="7">The sequence shown here is derived from an EMBL/GenBank/DDBJ whole genome shotgun (WGS) entry which is preliminary data.</text>
</comment>
<name>W9XZ98_9EURO</name>
<dbReference type="FunFam" id="1.20.5.170:FF:000067">
    <property type="entry name" value="BZIP transcription factor"/>
    <property type="match status" value="1"/>
</dbReference>
<feature type="region of interest" description="Disordered" evidence="5">
    <location>
        <begin position="350"/>
        <end position="422"/>
    </location>
</feature>
<proteinExistence type="inferred from homology"/>
<dbReference type="SUPFAM" id="SSF111430">
    <property type="entry name" value="YAP1 redox domain"/>
    <property type="match status" value="1"/>
</dbReference>
<dbReference type="Gene3D" id="1.10.238.100">
    <property type="entry name" value="YAP1 redox domain. Chain B"/>
    <property type="match status" value="1"/>
</dbReference>
<feature type="compositionally biased region" description="Polar residues" evidence="5">
    <location>
        <begin position="280"/>
        <end position="322"/>
    </location>
</feature>
<dbReference type="InterPro" id="IPR023167">
    <property type="entry name" value="Yap1_redox_dom_sf"/>
</dbReference>
<feature type="region of interest" description="Disordered" evidence="5">
    <location>
        <begin position="45"/>
        <end position="186"/>
    </location>
</feature>
<organism evidence="7 8">
    <name type="scientific">Capronia epimyces CBS 606.96</name>
    <dbReference type="NCBI Taxonomy" id="1182542"/>
    <lineage>
        <taxon>Eukaryota</taxon>
        <taxon>Fungi</taxon>
        <taxon>Dikarya</taxon>
        <taxon>Ascomycota</taxon>
        <taxon>Pezizomycotina</taxon>
        <taxon>Eurotiomycetes</taxon>
        <taxon>Chaetothyriomycetidae</taxon>
        <taxon>Chaetothyriales</taxon>
        <taxon>Herpotrichiellaceae</taxon>
        <taxon>Capronia</taxon>
    </lineage>
</organism>
<accession>W9XZ98</accession>
<gene>
    <name evidence="7" type="ORF">A1O3_06529</name>
</gene>
<feature type="compositionally biased region" description="Polar residues" evidence="5">
    <location>
        <begin position="247"/>
        <end position="263"/>
    </location>
</feature>
<dbReference type="Proteomes" id="UP000019478">
    <property type="component" value="Unassembled WGS sequence"/>
</dbReference>
<dbReference type="GO" id="GO:0034599">
    <property type="term" value="P:cellular response to oxidative stress"/>
    <property type="evidence" value="ECO:0007669"/>
    <property type="project" value="UniProtKB-ARBA"/>
</dbReference>
<dbReference type="SUPFAM" id="SSF57959">
    <property type="entry name" value="Leucine zipper domain"/>
    <property type="match status" value="1"/>
</dbReference>
<dbReference type="EMBL" id="AMGY01000005">
    <property type="protein sequence ID" value="EXJ82715.1"/>
    <property type="molecule type" value="Genomic_DNA"/>
</dbReference>
<keyword evidence="8" id="KW-1185">Reference proteome</keyword>
<dbReference type="InterPro" id="IPR050936">
    <property type="entry name" value="AP-1-like"/>
</dbReference>
<dbReference type="HOGENOM" id="CLU_011807_0_0_1"/>
<dbReference type="GO" id="GO:0000976">
    <property type="term" value="F:transcription cis-regulatory region binding"/>
    <property type="evidence" value="ECO:0007669"/>
    <property type="project" value="InterPro"/>
</dbReference>
<dbReference type="AlphaFoldDB" id="W9XZ98"/>
<evidence type="ECO:0000313" key="7">
    <source>
        <dbReference type="EMBL" id="EXJ82715.1"/>
    </source>
</evidence>
<dbReference type="PROSITE" id="PS50217">
    <property type="entry name" value="BZIP"/>
    <property type="match status" value="1"/>
</dbReference>
<comment type="subcellular location">
    <subcellularLocation>
        <location evidence="2">Cytoplasm</location>
    </subcellularLocation>
    <subcellularLocation>
        <location evidence="1">Nucleus</location>
    </subcellularLocation>
</comment>
<dbReference type="STRING" id="1182542.W9XZ98"/>
<feature type="region of interest" description="Disordered" evidence="5">
    <location>
        <begin position="213"/>
        <end position="328"/>
    </location>
</feature>
<dbReference type="eggNOG" id="ENOG502RPD7">
    <property type="taxonomic scope" value="Eukaryota"/>
</dbReference>
<dbReference type="GeneID" id="19170638"/>
<dbReference type="PROSITE" id="PS00036">
    <property type="entry name" value="BZIP_BASIC"/>
    <property type="match status" value="1"/>
</dbReference>
<dbReference type="GO" id="GO:0090575">
    <property type="term" value="C:RNA polymerase II transcription regulator complex"/>
    <property type="evidence" value="ECO:0007669"/>
    <property type="project" value="TreeGrafter"/>
</dbReference>
<feature type="compositionally biased region" description="Low complexity" evidence="5">
    <location>
        <begin position="268"/>
        <end position="279"/>
    </location>
</feature>
<dbReference type="InterPro" id="IPR004827">
    <property type="entry name" value="bZIP"/>
</dbReference>
<comment type="similarity">
    <text evidence="4">Belongs to the bZIP family. YAP subfamily.</text>
</comment>
<feature type="compositionally biased region" description="Basic and acidic residues" evidence="5">
    <location>
        <begin position="96"/>
        <end position="107"/>
    </location>
</feature>
<evidence type="ECO:0000259" key="6">
    <source>
        <dbReference type="PROSITE" id="PS50217"/>
    </source>
</evidence>
<evidence type="ECO:0000313" key="8">
    <source>
        <dbReference type="Proteomes" id="UP000019478"/>
    </source>
</evidence>
<reference evidence="7 8" key="1">
    <citation type="submission" date="2013-03" db="EMBL/GenBank/DDBJ databases">
        <title>The Genome Sequence of Capronia epimyces CBS 606.96.</title>
        <authorList>
            <consortium name="The Broad Institute Genomics Platform"/>
            <person name="Cuomo C."/>
            <person name="de Hoog S."/>
            <person name="Gorbushina A."/>
            <person name="Walker B."/>
            <person name="Young S.K."/>
            <person name="Zeng Q."/>
            <person name="Gargeya S."/>
            <person name="Fitzgerald M."/>
            <person name="Haas B."/>
            <person name="Abouelleil A."/>
            <person name="Allen A.W."/>
            <person name="Alvarado L."/>
            <person name="Arachchi H.M."/>
            <person name="Berlin A.M."/>
            <person name="Chapman S.B."/>
            <person name="Gainer-Dewar J."/>
            <person name="Goldberg J."/>
            <person name="Griggs A."/>
            <person name="Gujja S."/>
            <person name="Hansen M."/>
            <person name="Howarth C."/>
            <person name="Imamovic A."/>
            <person name="Ireland A."/>
            <person name="Larimer J."/>
            <person name="McCowan C."/>
            <person name="Murphy C."/>
            <person name="Pearson M."/>
            <person name="Poon T.W."/>
            <person name="Priest M."/>
            <person name="Roberts A."/>
            <person name="Saif S."/>
            <person name="Shea T."/>
            <person name="Sisk P."/>
            <person name="Sykes S."/>
            <person name="Wortman J."/>
            <person name="Nusbaum C."/>
            <person name="Birren B."/>
        </authorList>
    </citation>
    <scope>NUCLEOTIDE SEQUENCE [LARGE SCALE GENOMIC DNA]</scope>
    <source>
        <strain evidence="7 8">CBS 606.96</strain>
    </source>
</reference>
<feature type="compositionally biased region" description="Basic and acidic residues" evidence="5">
    <location>
        <begin position="114"/>
        <end position="126"/>
    </location>
</feature>
<feature type="compositionally biased region" description="Polar residues" evidence="5">
    <location>
        <begin position="404"/>
        <end position="422"/>
    </location>
</feature>
<feature type="domain" description="BZIP" evidence="6">
    <location>
        <begin position="136"/>
        <end position="199"/>
    </location>
</feature>
<evidence type="ECO:0000256" key="4">
    <source>
        <dbReference type="ARBA" id="ARBA00038132"/>
    </source>
</evidence>
<dbReference type="RefSeq" id="XP_007734838.1">
    <property type="nucleotide sequence ID" value="XM_007736648.1"/>
</dbReference>
<evidence type="ECO:0000256" key="2">
    <source>
        <dbReference type="ARBA" id="ARBA00004496"/>
    </source>
</evidence>
<evidence type="ECO:0000256" key="3">
    <source>
        <dbReference type="ARBA" id="ARBA00023242"/>
    </source>
</evidence>
<evidence type="ECO:0000256" key="1">
    <source>
        <dbReference type="ARBA" id="ARBA00004123"/>
    </source>
</evidence>
<dbReference type="PANTHER" id="PTHR40621">
    <property type="entry name" value="TRANSCRIPTION FACTOR KAPC-RELATED"/>
    <property type="match status" value="1"/>
</dbReference>
<sequence>MSHQPSEGLFLSPDQEESLIAALNYNQSPPDKSASASWKLTSQYPISTPTMSSAPGSGNLDFSDDSPFLDFDPEVDLGDENYEFDEDSQMIGEIPGDLHDKRKSVEGKDEDAEGGGKRRESEDKAAKKPGRKPLTSEPTSKRKAQNRAAQRAFRERKEKHLRDLETKVEDLEKASESASHENGLLRAQVERLQVELKEYRKRLSWISTNGLTRPQATLPQQGRNSTVNNHNDFQFEFPKFGDLPPVSATNLLSKSSPQTQPTAKANRAASIPSASSTPANQDVTTRHSTSSSQNKSARLGSLSQSPLTNTLSASPQPQTQKIDQPGGVDSLFGLFSPSILEASRHASLGGYFPQNTPNPSTQNNQGSLDSGSLGHVPAPYSNSSLSNSDSPSSSAESHNAISSIGTSPEPSLNSPANKHNEYSLNPISEEAHLPFGGKDYLCEQLQQACGCAEDPIPPILNVSNVKSLGYATDPGFDVNGINWLAQQNNNSFDPILFSDYRETQDNVLSQDFGSFFNDAYPLPDLGSPLHNYNDVAADHPAKNDLMQQIEITKNGTDEVVPNNDQPMTCNKIWLVTKLADNIPLANFVLSRDRLQSMEKFRNGEIDIDNLCSELRSKAKCSEGGAVVDKKDVDQILGGVKPTASPTLRI</sequence>
<dbReference type="CDD" id="cd14688">
    <property type="entry name" value="bZIP_YAP"/>
    <property type="match status" value="1"/>
</dbReference>
<dbReference type="InterPro" id="IPR013910">
    <property type="entry name" value="TF_PAP1"/>
</dbReference>
<feature type="compositionally biased region" description="Low complexity" evidence="5">
    <location>
        <begin position="353"/>
        <end position="365"/>
    </location>
</feature>
<feature type="compositionally biased region" description="Low complexity" evidence="5">
    <location>
        <begin position="377"/>
        <end position="403"/>
    </location>
</feature>
<feature type="compositionally biased region" description="Polar residues" evidence="5">
    <location>
        <begin position="45"/>
        <end position="56"/>
    </location>
</feature>
<protein>
    <recommendedName>
        <fullName evidence="6">BZIP domain-containing protein</fullName>
    </recommendedName>
</protein>
<dbReference type="GO" id="GO:0001228">
    <property type="term" value="F:DNA-binding transcription activator activity, RNA polymerase II-specific"/>
    <property type="evidence" value="ECO:0007669"/>
    <property type="project" value="TreeGrafter"/>
</dbReference>
<dbReference type="InterPro" id="IPR046347">
    <property type="entry name" value="bZIP_sf"/>
</dbReference>
<dbReference type="GO" id="GO:0005737">
    <property type="term" value="C:cytoplasm"/>
    <property type="evidence" value="ECO:0007669"/>
    <property type="project" value="UniProtKB-SubCell"/>
</dbReference>
<feature type="compositionally biased region" description="Basic and acidic residues" evidence="5">
    <location>
        <begin position="152"/>
        <end position="179"/>
    </location>
</feature>
<dbReference type="Pfam" id="PF00170">
    <property type="entry name" value="bZIP_1"/>
    <property type="match status" value="1"/>
</dbReference>